<keyword evidence="7" id="KW-1185">Reference proteome</keyword>
<reference evidence="7" key="1">
    <citation type="journal article" date="2019" name="Int. J. Syst. Evol. Microbiol.">
        <title>The Global Catalogue of Microorganisms (GCM) 10K type strain sequencing project: providing services to taxonomists for standard genome sequencing and annotation.</title>
        <authorList>
            <consortium name="The Broad Institute Genomics Platform"/>
            <consortium name="The Broad Institute Genome Sequencing Center for Infectious Disease"/>
            <person name="Wu L."/>
            <person name="Ma J."/>
        </authorList>
    </citation>
    <scope>NUCLEOTIDE SEQUENCE [LARGE SCALE GENOMIC DNA]</scope>
    <source>
        <strain evidence="7">JCM 17805</strain>
    </source>
</reference>
<protein>
    <recommendedName>
        <fullName evidence="4">Corrinoid adenosyltransferase</fullName>
        <ecNumber evidence="4">2.5.1.17</ecNumber>
    </recommendedName>
    <alternativeName>
        <fullName evidence="4">Cob(II)alamin adenosyltransferase</fullName>
    </alternativeName>
    <alternativeName>
        <fullName evidence="4">Cob(II)yrinic acid a,c-diamide adenosyltransferase</fullName>
    </alternativeName>
    <alternativeName>
        <fullName evidence="4">Cobinamide/cobalamin adenosyltransferase</fullName>
    </alternativeName>
</protein>
<evidence type="ECO:0000313" key="7">
    <source>
        <dbReference type="Proteomes" id="UP001500604"/>
    </source>
</evidence>
<keyword evidence="4" id="KW-0169">Cobalamin biosynthesis</keyword>
<dbReference type="EC" id="2.5.1.17" evidence="4"/>
<evidence type="ECO:0000256" key="1">
    <source>
        <dbReference type="ARBA" id="ARBA00022679"/>
    </source>
</evidence>
<evidence type="ECO:0000256" key="2">
    <source>
        <dbReference type="ARBA" id="ARBA00022741"/>
    </source>
</evidence>
<evidence type="ECO:0000313" key="6">
    <source>
        <dbReference type="EMBL" id="GAA4649507.1"/>
    </source>
</evidence>
<dbReference type="RefSeq" id="WP_345195371.1">
    <property type="nucleotide sequence ID" value="NZ_BAABFL010000134.1"/>
</dbReference>
<dbReference type="InterPro" id="IPR016030">
    <property type="entry name" value="CblAdoTrfase-like"/>
</dbReference>
<dbReference type="PANTHER" id="PTHR12213">
    <property type="entry name" value="CORRINOID ADENOSYLTRANSFERASE"/>
    <property type="match status" value="1"/>
</dbReference>
<dbReference type="EMBL" id="BAABFL010000134">
    <property type="protein sequence ID" value="GAA4649507.1"/>
    <property type="molecule type" value="Genomic_DNA"/>
</dbReference>
<sequence length="189" mass="21891">MPLKYSGNIRELCYPFIYEESALCDYEILTDELCTLVGCAITELESDPENRFTDILEFLNELQPRMFHLNGSIRGKGSIHEDDIQRLDAWFDRLEEEIGGRIQSFVLPRGPRSVQLIHSCRSLCKKVVRCLVKIDAEGREVPDVLHRYGNMLCNLLFRVTVVINGRLGITEPEYVSPNYPQRPPKKKRY</sequence>
<feature type="domain" description="Cobalamin adenosyltransferase-like" evidence="5">
    <location>
        <begin position="30"/>
        <end position="161"/>
    </location>
</feature>
<gene>
    <name evidence="6" type="ORF">GCM10023116_17810</name>
</gene>
<keyword evidence="1 4" id="KW-0808">Transferase</keyword>
<comment type="pathway">
    <text evidence="4">Cofactor biosynthesis; adenosylcobalamin biosynthesis; adenosylcobalamin from cob(II)yrinate a,c-diamide: step 2/7.</text>
</comment>
<dbReference type="Gene3D" id="1.20.1200.10">
    <property type="entry name" value="Cobalamin adenosyltransferase-like"/>
    <property type="match status" value="1"/>
</dbReference>
<dbReference type="Pfam" id="PF01923">
    <property type="entry name" value="Cob_adeno_trans"/>
    <property type="match status" value="1"/>
</dbReference>
<keyword evidence="3 4" id="KW-0067">ATP-binding</keyword>
<comment type="caution">
    <text evidence="6">The sequence shown here is derived from an EMBL/GenBank/DDBJ whole genome shotgun (WGS) entry which is preliminary data.</text>
</comment>
<evidence type="ECO:0000256" key="4">
    <source>
        <dbReference type="RuleBase" id="RU366026"/>
    </source>
</evidence>
<evidence type="ECO:0000256" key="3">
    <source>
        <dbReference type="ARBA" id="ARBA00022840"/>
    </source>
</evidence>
<dbReference type="InterPro" id="IPR029499">
    <property type="entry name" value="PduO-typ"/>
</dbReference>
<dbReference type="InterPro" id="IPR036451">
    <property type="entry name" value="CblAdoTrfase-like_sf"/>
</dbReference>
<organism evidence="6 7">
    <name type="scientific">Kistimonas scapharcae</name>
    <dbReference type="NCBI Taxonomy" id="1036133"/>
    <lineage>
        <taxon>Bacteria</taxon>
        <taxon>Pseudomonadati</taxon>
        <taxon>Pseudomonadota</taxon>
        <taxon>Gammaproteobacteria</taxon>
        <taxon>Oceanospirillales</taxon>
        <taxon>Endozoicomonadaceae</taxon>
        <taxon>Kistimonas</taxon>
    </lineage>
</organism>
<accession>A0ABP8V106</accession>
<dbReference type="PANTHER" id="PTHR12213:SF0">
    <property type="entry name" value="CORRINOID ADENOSYLTRANSFERASE MMAB"/>
    <property type="match status" value="1"/>
</dbReference>
<name>A0ABP8V106_9GAMM</name>
<comment type="catalytic activity">
    <reaction evidence="4">
        <text>2 cob(II)yrinate a,c diamide + reduced [electron-transfer flavoprotein] + 2 ATP = 2 adenosylcob(III)yrinate a,c-diamide + 2 triphosphate + oxidized [electron-transfer flavoprotein] + 3 H(+)</text>
        <dbReference type="Rhea" id="RHEA:11528"/>
        <dbReference type="Rhea" id="RHEA-COMP:10685"/>
        <dbReference type="Rhea" id="RHEA-COMP:10686"/>
        <dbReference type="ChEBI" id="CHEBI:15378"/>
        <dbReference type="ChEBI" id="CHEBI:18036"/>
        <dbReference type="ChEBI" id="CHEBI:30616"/>
        <dbReference type="ChEBI" id="CHEBI:57692"/>
        <dbReference type="ChEBI" id="CHEBI:58307"/>
        <dbReference type="ChEBI" id="CHEBI:58503"/>
        <dbReference type="ChEBI" id="CHEBI:58537"/>
        <dbReference type="EC" id="2.5.1.17"/>
    </reaction>
</comment>
<evidence type="ECO:0000259" key="5">
    <source>
        <dbReference type="Pfam" id="PF01923"/>
    </source>
</evidence>
<dbReference type="Proteomes" id="UP001500604">
    <property type="component" value="Unassembled WGS sequence"/>
</dbReference>
<proteinExistence type="inferred from homology"/>
<keyword evidence="2 4" id="KW-0547">Nucleotide-binding</keyword>
<dbReference type="SUPFAM" id="SSF89028">
    <property type="entry name" value="Cobalamin adenosyltransferase-like"/>
    <property type="match status" value="1"/>
</dbReference>
<comment type="similarity">
    <text evidence="4">Belongs to the Cob(I)alamin adenosyltransferase family.</text>
</comment>
<comment type="catalytic activity">
    <reaction evidence="4">
        <text>2 cob(II)alamin + reduced [electron-transfer flavoprotein] + 2 ATP = 2 adenosylcob(III)alamin + 2 triphosphate + oxidized [electron-transfer flavoprotein] + 3 H(+)</text>
        <dbReference type="Rhea" id="RHEA:28671"/>
        <dbReference type="Rhea" id="RHEA-COMP:10685"/>
        <dbReference type="Rhea" id="RHEA-COMP:10686"/>
        <dbReference type="ChEBI" id="CHEBI:15378"/>
        <dbReference type="ChEBI" id="CHEBI:16304"/>
        <dbReference type="ChEBI" id="CHEBI:18036"/>
        <dbReference type="ChEBI" id="CHEBI:18408"/>
        <dbReference type="ChEBI" id="CHEBI:30616"/>
        <dbReference type="ChEBI" id="CHEBI:57692"/>
        <dbReference type="ChEBI" id="CHEBI:58307"/>
        <dbReference type="EC" id="2.5.1.17"/>
    </reaction>
</comment>